<dbReference type="PANTHER" id="PTHR45688:SF13">
    <property type="entry name" value="ALANINE--GLYOXYLATE AMINOTRANSFERASE 2-LIKE"/>
    <property type="match status" value="1"/>
</dbReference>
<keyword evidence="2 3" id="KW-0663">Pyridoxal phosphate</keyword>
<name>A0A6M2DPE9_XENCH</name>
<evidence type="ECO:0000256" key="2">
    <source>
        <dbReference type="ARBA" id="ARBA00022898"/>
    </source>
</evidence>
<dbReference type="GO" id="GO:0030170">
    <property type="term" value="F:pyridoxal phosphate binding"/>
    <property type="evidence" value="ECO:0007669"/>
    <property type="project" value="InterPro"/>
</dbReference>
<dbReference type="GO" id="GO:0005739">
    <property type="term" value="C:mitochondrion"/>
    <property type="evidence" value="ECO:0007669"/>
    <property type="project" value="TreeGrafter"/>
</dbReference>
<comment type="similarity">
    <text evidence="1 3">Belongs to the class-III pyridoxal-phosphate-dependent aminotransferase family.</text>
</comment>
<dbReference type="GO" id="GO:0008483">
    <property type="term" value="F:transaminase activity"/>
    <property type="evidence" value="ECO:0007669"/>
    <property type="project" value="UniProtKB-KW"/>
</dbReference>
<dbReference type="Gene3D" id="3.40.640.10">
    <property type="entry name" value="Type I PLP-dependent aspartate aminotransferase-like (Major domain)"/>
    <property type="match status" value="1"/>
</dbReference>
<protein>
    <submittedName>
        <fullName evidence="4">Putative aminotransferase class-iii</fullName>
    </submittedName>
</protein>
<dbReference type="EMBL" id="GIIL01004459">
    <property type="protein sequence ID" value="NOV48185.1"/>
    <property type="molecule type" value="Transcribed_RNA"/>
</dbReference>
<dbReference type="Gene3D" id="3.90.1150.10">
    <property type="entry name" value="Aspartate Aminotransferase, domain 1"/>
    <property type="match status" value="1"/>
</dbReference>
<proteinExistence type="inferred from homology"/>
<dbReference type="InterPro" id="IPR015422">
    <property type="entry name" value="PyrdxlP-dep_Trfase_small"/>
</dbReference>
<dbReference type="SUPFAM" id="SSF53383">
    <property type="entry name" value="PLP-dependent transferases"/>
    <property type="match status" value="1"/>
</dbReference>
<sequence length="519" mass="57001">MSAASLERLPKTETIELRDKHIGKSCQLFFREDPLKIVKGEAQYMYDEMGTKYLDCINNVAHVGHCHPKVVAAGTRQMSLLSTNNRFLHDELVILARRISALLPEQLSVCYLVNSGSEANDLALRLARIHTGNKDIITLQHAYHGHLTSTIDMSPYKFDLPGAPPKPDHVHVAPCPDVYRGIYRTSDLPEGSDLGKMYGDSVGEICQEVVTKLRNINNKSGEKILNGVSVNDDMRAPKRGEGVCAFFAESLISCGGQVVLPSGYLEAAYKHVRAAGGVCIADEVQVGFGRTGKWWAFEHQTNSKDRKSVCPDIVTMGKPMGNGHPVAAVVVTQEIAKSFQDTGVGYFNTYGGNPVSCAIANAVLDVLEETDVLSHAQKLGALLIEGGQALMKRHQLIGDVRGEGLFVGYEMVEDRASKEPASEKAKWIVSRIRERNHMLLSTDGPHGNVIKVKPPMVFTEQNCLELLQALDEILCELESSEKDQNRNLTTKAINQTTTNLTCHVSTVPTKSKRDLIKSI</sequence>
<dbReference type="AlphaFoldDB" id="A0A6M2DPE9"/>
<dbReference type="InterPro" id="IPR015424">
    <property type="entry name" value="PyrdxlP-dep_Trfase"/>
</dbReference>
<dbReference type="PANTHER" id="PTHR45688">
    <property type="match status" value="1"/>
</dbReference>
<evidence type="ECO:0000256" key="1">
    <source>
        <dbReference type="ARBA" id="ARBA00008954"/>
    </source>
</evidence>
<evidence type="ECO:0000256" key="3">
    <source>
        <dbReference type="RuleBase" id="RU003560"/>
    </source>
</evidence>
<organism evidence="4">
    <name type="scientific">Xenopsylla cheopis</name>
    <name type="common">Oriental rat flea</name>
    <name type="synonym">Pulex cheopis</name>
    <dbReference type="NCBI Taxonomy" id="163159"/>
    <lineage>
        <taxon>Eukaryota</taxon>
        <taxon>Metazoa</taxon>
        <taxon>Ecdysozoa</taxon>
        <taxon>Arthropoda</taxon>
        <taxon>Hexapoda</taxon>
        <taxon>Insecta</taxon>
        <taxon>Pterygota</taxon>
        <taxon>Neoptera</taxon>
        <taxon>Endopterygota</taxon>
        <taxon>Siphonaptera</taxon>
        <taxon>Pulicidae</taxon>
        <taxon>Xenopsyllinae</taxon>
        <taxon>Xenopsylla</taxon>
    </lineage>
</organism>
<dbReference type="InterPro" id="IPR005814">
    <property type="entry name" value="Aminotrans_3"/>
</dbReference>
<dbReference type="InterPro" id="IPR015421">
    <property type="entry name" value="PyrdxlP-dep_Trfase_major"/>
</dbReference>
<evidence type="ECO:0000313" key="4">
    <source>
        <dbReference type="EMBL" id="NOV48185.1"/>
    </source>
</evidence>
<dbReference type="PIRSF" id="PIRSF000521">
    <property type="entry name" value="Transaminase_4ab_Lys_Orn"/>
    <property type="match status" value="1"/>
</dbReference>
<dbReference type="CDD" id="cd00610">
    <property type="entry name" value="OAT_like"/>
    <property type="match status" value="1"/>
</dbReference>
<reference evidence="4" key="1">
    <citation type="submission" date="2020-03" db="EMBL/GenBank/DDBJ databases">
        <title>Transcriptomic Profiling of the Digestive Tract of the Rat Flea, Xenopsylla cheopis, Following Blood Feeding and Infection with Yersinia pestis.</title>
        <authorList>
            <person name="Bland D.M."/>
            <person name="Martens C.A."/>
            <person name="Virtaneva K."/>
            <person name="Kanakabandi K."/>
            <person name="Long D."/>
            <person name="Rosenke R."/>
            <person name="Saturday G.A."/>
            <person name="Hoyt F.H."/>
            <person name="Bruno D.P."/>
            <person name="Ribeiro J.M.C."/>
            <person name="Hinnebusch J."/>
        </authorList>
    </citation>
    <scope>NUCLEOTIDE SEQUENCE</scope>
</reference>
<keyword evidence="4" id="KW-0032">Aminotransferase</keyword>
<dbReference type="Pfam" id="PF00202">
    <property type="entry name" value="Aminotran_3"/>
    <property type="match status" value="1"/>
</dbReference>
<accession>A0A6M2DPE9</accession>
<keyword evidence="4" id="KW-0808">Transferase</keyword>